<feature type="compositionally biased region" description="Basic and acidic residues" evidence="1">
    <location>
        <begin position="108"/>
        <end position="128"/>
    </location>
</feature>
<proteinExistence type="predicted"/>
<sequence length="128" mass="14957">MSRLYGQLRHAKSRQIDIDSPISVGCPKHRARLTWIPPVVKNEEIPSFRVFYFHDGELLVTLTSENVLEIPINENDTMTRAIVRTVTKSEVWADEYKEDPNECKFNSKRTDTFRHQLSDPDKEGKYFS</sequence>
<name>A0A0R3T1H4_RODNA</name>
<feature type="region of interest" description="Disordered" evidence="1">
    <location>
        <begin position="104"/>
        <end position="128"/>
    </location>
</feature>
<protein>
    <submittedName>
        <fullName evidence="4">Fibronectin type-III domain-containing protein</fullName>
    </submittedName>
</protein>
<keyword evidence="3" id="KW-1185">Reference proteome</keyword>
<dbReference type="Proteomes" id="UP000278807">
    <property type="component" value="Unassembled WGS sequence"/>
</dbReference>
<gene>
    <name evidence="2" type="ORF">HNAJ_LOCUS724</name>
</gene>
<dbReference type="AlphaFoldDB" id="A0A0R3T1H4"/>
<reference evidence="4" key="1">
    <citation type="submission" date="2017-02" db="UniProtKB">
        <authorList>
            <consortium name="WormBaseParasite"/>
        </authorList>
    </citation>
    <scope>IDENTIFICATION</scope>
</reference>
<accession>A0A0R3T1H4</accession>
<reference evidence="2 3" key="2">
    <citation type="submission" date="2018-11" db="EMBL/GenBank/DDBJ databases">
        <authorList>
            <consortium name="Pathogen Informatics"/>
        </authorList>
    </citation>
    <scope>NUCLEOTIDE SEQUENCE [LARGE SCALE GENOMIC DNA]</scope>
</reference>
<organism evidence="4">
    <name type="scientific">Rodentolepis nana</name>
    <name type="common">Dwarf tapeworm</name>
    <name type="synonym">Hymenolepis nana</name>
    <dbReference type="NCBI Taxonomy" id="102285"/>
    <lineage>
        <taxon>Eukaryota</taxon>
        <taxon>Metazoa</taxon>
        <taxon>Spiralia</taxon>
        <taxon>Lophotrochozoa</taxon>
        <taxon>Platyhelminthes</taxon>
        <taxon>Cestoda</taxon>
        <taxon>Eucestoda</taxon>
        <taxon>Cyclophyllidea</taxon>
        <taxon>Hymenolepididae</taxon>
        <taxon>Rodentolepis</taxon>
    </lineage>
</organism>
<evidence type="ECO:0000313" key="2">
    <source>
        <dbReference type="EMBL" id="VDN96583.1"/>
    </source>
</evidence>
<dbReference type="EMBL" id="UZAE01000224">
    <property type="protein sequence ID" value="VDN96583.1"/>
    <property type="molecule type" value="Genomic_DNA"/>
</dbReference>
<evidence type="ECO:0000256" key="1">
    <source>
        <dbReference type="SAM" id="MobiDB-lite"/>
    </source>
</evidence>
<evidence type="ECO:0000313" key="4">
    <source>
        <dbReference type="WBParaSite" id="HNAJ_0000072401-mRNA-1"/>
    </source>
</evidence>
<dbReference type="WBParaSite" id="HNAJ_0000072401-mRNA-1">
    <property type="protein sequence ID" value="HNAJ_0000072401-mRNA-1"/>
    <property type="gene ID" value="HNAJ_0000072401"/>
</dbReference>
<dbReference type="OrthoDB" id="114660at2759"/>
<evidence type="ECO:0000313" key="3">
    <source>
        <dbReference type="Proteomes" id="UP000278807"/>
    </source>
</evidence>